<protein>
    <submittedName>
        <fullName evidence="2">Uncharacterized protein</fullName>
    </submittedName>
</protein>
<evidence type="ECO:0000313" key="2">
    <source>
        <dbReference type="EMBL" id="QAY33235.1"/>
    </source>
</evidence>
<gene>
    <name evidence="2" type="ORF">ESN35_07310</name>
</gene>
<feature type="transmembrane region" description="Helical" evidence="1">
    <location>
        <begin position="99"/>
        <end position="118"/>
    </location>
</feature>
<feature type="transmembrane region" description="Helical" evidence="1">
    <location>
        <begin position="167"/>
        <end position="186"/>
    </location>
</feature>
<feature type="transmembrane region" description="Helical" evidence="1">
    <location>
        <begin position="23"/>
        <end position="46"/>
    </location>
</feature>
<evidence type="ECO:0000313" key="3">
    <source>
        <dbReference type="Proteomes" id="UP000293589"/>
    </source>
</evidence>
<dbReference type="KEGG" id="bgx:ESN35_07310"/>
<evidence type="ECO:0000256" key="1">
    <source>
        <dbReference type="SAM" id="Phobius"/>
    </source>
</evidence>
<feature type="transmembrane region" description="Helical" evidence="1">
    <location>
        <begin position="66"/>
        <end position="93"/>
    </location>
</feature>
<keyword evidence="1" id="KW-0472">Membrane</keyword>
<keyword evidence="1" id="KW-0812">Transmembrane</keyword>
<dbReference type="EMBL" id="CP035464">
    <property type="protein sequence ID" value="QAY33235.1"/>
    <property type="molecule type" value="Genomic_DNA"/>
</dbReference>
<organism evidence="2 3">
    <name type="scientific">Bifidobacterium pullorum subsp. gallinarum</name>
    <dbReference type="NCBI Taxonomy" id="78344"/>
    <lineage>
        <taxon>Bacteria</taxon>
        <taxon>Bacillati</taxon>
        <taxon>Actinomycetota</taxon>
        <taxon>Actinomycetes</taxon>
        <taxon>Bifidobacteriales</taxon>
        <taxon>Bifidobacteriaceae</taxon>
        <taxon>Bifidobacterium</taxon>
    </lineage>
</organism>
<dbReference type="Proteomes" id="UP000293589">
    <property type="component" value="Chromosome"/>
</dbReference>
<keyword evidence="1" id="KW-1133">Transmembrane helix</keyword>
<feature type="transmembrane region" description="Helical" evidence="1">
    <location>
        <begin position="125"/>
        <end position="147"/>
    </location>
</feature>
<reference evidence="2 3" key="1">
    <citation type="submission" date="2019-01" db="EMBL/GenBank/DDBJ databases">
        <title>Complete genome sequence of Bifidobacterium gallinarum CACC 514.</title>
        <authorList>
            <person name="Jung M."/>
        </authorList>
    </citation>
    <scope>NUCLEOTIDE SEQUENCE [LARGE SCALE GENOMIC DNA]</scope>
    <source>
        <strain evidence="2 3">CACC 514</strain>
    </source>
</reference>
<dbReference type="AlphaFoldDB" id="A0A4P6DUL5"/>
<sequence length="482" mass="56620">MNDKWIYFFETEFDVFVIKPWCMIVYLLIGVFCFCFIRIAGPKVLLGGYHTNLEQYSNDEISVLNIIYRIISPVVFSYFIIIVLSIVFSIIGVRWEFEIYWMPVLFYWVIQIVVVASTKIGIYPLWTLFVQAFVSLCVSIYFDWVVIQQFPNRGIESLDQSNIGWQVLTGFFLAASYLVLYGIIYSSKKYKQKLYKHNNVFQYSIDVRTEERLYKYLRKYDNLLSTRYQSDLLLKAFFYTVLTIEDSNRPSWFRRLERLFFWTGKVKTTGIMQVKENRKLTDEESVHLGAEIVEEIWNNFLYDVAEHNSNDSLPMLMFSSEYYGYDYSSMKDALLSNGSKLYGRYCGTLSYDIRAVLKTTIFFFESYKQFLPAKTVRVHSALFKNQSSLLPNRILCFREGILSVAPQYVPIYNSRIIASITVDAGFEQISSCVEFLEQYSYVISIDYLTSLEYVITATANDTSFINSIPVNLRQWKFTVLNR</sequence>
<proteinExistence type="predicted"/>
<accession>A0A4P6DUL5</accession>
<name>A0A4P6DUL5_9BIFI</name>
<dbReference type="RefSeq" id="WP_129237747.1">
    <property type="nucleotide sequence ID" value="NZ_CP035464.1"/>
</dbReference>